<evidence type="ECO:0000313" key="3">
    <source>
        <dbReference type="Proteomes" id="UP001518140"/>
    </source>
</evidence>
<comment type="caution">
    <text evidence="2">The sequence shown here is derived from an EMBL/GenBank/DDBJ whole genome shotgun (WGS) entry which is preliminary data.</text>
</comment>
<gene>
    <name evidence="2" type="ORF">G6048_16975</name>
</gene>
<proteinExistence type="predicted"/>
<protein>
    <submittedName>
        <fullName evidence="2">Uncharacterized protein</fullName>
    </submittedName>
</protein>
<name>A0ABX0DPI9_9ACTN</name>
<sequence>MSDPLKDFNARLDAALAPAMQGAADRVMAKRLESAAKTGGKEAAKELAKTMTPEQAARVARHLQS</sequence>
<keyword evidence="3" id="KW-1185">Reference proteome</keyword>
<accession>A0ABX0DPI9</accession>
<dbReference type="EMBL" id="JAAKZX010000046">
    <property type="protein sequence ID" value="NGO43776.1"/>
    <property type="molecule type" value="Genomic_DNA"/>
</dbReference>
<evidence type="ECO:0000313" key="2">
    <source>
        <dbReference type="EMBL" id="NGO43776.1"/>
    </source>
</evidence>
<evidence type="ECO:0000256" key="1">
    <source>
        <dbReference type="SAM" id="MobiDB-lite"/>
    </source>
</evidence>
<reference evidence="2 3" key="1">
    <citation type="submission" date="2020-02" db="EMBL/GenBank/DDBJ databases">
        <title>Whole-genome analyses of novel actinobacteria.</title>
        <authorList>
            <person name="Sahin N."/>
            <person name="Tokatli A."/>
        </authorList>
    </citation>
    <scope>NUCLEOTIDE SEQUENCE [LARGE SCALE GENOMIC DNA]</scope>
    <source>
        <strain evidence="2 3">YC419</strain>
    </source>
</reference>
<dbReference type="Proteomes" id="UP001518140">
    <property type="component" value="Unassembled WGS sequence"/>
</dbReference>
<feature type="region of interest" description="Disordered" evidence="1">
    <location>
        <begin position="40"/>
        <end position="65"/>
    </location>
</feature>
<organism evidence="2 3">
    <name type="scientific">Streptomyces ureilyticus</name>
    <dbReference type="NCBI Taxonomy" id="1775131"/>
    <lineage>
        <taxon>Bacteria</taxon>
        <taxon>Bacillati</taxon>
        <taxon>Actinomycetota</taxon>
        <taxon>Actinomycetes</taxon>
        <taxon>Kitasatosporales</taxon>
        <taxon>Streptomycetaceae</taxon>
        <taxon>Streptomyces</taxon>
    </lineage>
</organism>
<dbReference type="RefSeq" id="WP_165340384.1">
    <property type="nucleotide sequence ID" value="NZ_JAAKZX010000046.1"/>
</dbReference>